<sequence length="174" mass="21090">MHLLFNFLFLLAGWKWGDWKNWREYYPTILFFIGGDLLKNFLFRNYPMWQYKETVFAENILFGHPVINLMIMAIVYPATILIFLGHYPKGCRQQAIWIALWVFFYSSIEFVNLHYLNLIEHSNGWTMGWSLLFNIFMFIIFRVHYKRPLVALGIGFLWIFFLWNMLDVPIELLK</sequence>
<dbReference type="Proteomes" id="UP000318667">
    <property type="component" value="Unassembled WGS sequence"/>
</dbReference>
<reference evidence="2 3" key="1">
    <citation type="journal article" date="2015" name="Stand. Genomic Sci.">
        <title>Genomic Encyclopedia of Bacterial and Archaeal Type Strains, Phase III: the genomes of soil and plant-associated and newly described type strains.</title>
        <authorList>
            <person name="Whitman W.B."/>
            <person name="Woyke T."/>
            <person name="Klenk H.P."/>
            <person name="Zhou Y."/>
            <person name="Lilburn T.G."/>
            <person name="Beck B.J."/>
            <person name="De Vos P."/>
            <person name="Vandamme P."/>
            <person name="Eisen J.A."/>
            <person name="Garrity G."/>
            <person name="Hugenholtz P."/>
            <person name="Kyrpides N.C."/>
        </authorList>
    </citation>
    <scope>NUCLEOTIDE SEQUENCE [LARGE SCALE GENOMIC DNA]</scope>
    <source>
        <strain evidence="2 3">CGMCC 1.10115</strain>
    </source>
</reference>
<dbReference type="OrthoDB" id="1730091at2"/>
<keyword evidence="3" id="KW-1185">Reference proteome</keyword>
<accession>A0A562JU24</accession>
<feature type="transmembrane region" description="Helical" evidence="1">
    <location>
        <begin position="62"/>
        <end position="84"/>
    </location>
</feature>
<organism evidence="2 3">
    <name type="scientific">Cytobacillus oceanisediminis</name>
    <dbReference type="NCBI Taxonomy" id="665099"/>
    <lineage>
        <taxon>Bacteria</taxon>
        <taxon>Bacillati</taxon>
        <taxon>Bacillota</taxon>
        <taxon>Bacilli</taxon>
        <taxon>Bacillales</taxon>
        <taxon>Bacillaceae</taxon>
        <taxon>Cytobacillus</taxon>
    </lineage>
</organism>
<feature type="transmembrane region" description="Helical" evidence="1">
    <location>
        <begin position="148"/>
        <end position="166"/>
    </location>
</feature>
<protein>
    <submittedName>
        <fullName evidence="2">Uncharacterized protein</fullName>
    </submittedName>
</protein>
<dbReference type="InterPro" id="IPR048147">
    <property type="entry name" value="CBO0543-like"/>
</dbReference>
<feature type="transmembrane region" description="Helical" evidence="1">
    <location>
        <begin position="122"/>
        <end position="141"/>
    </location>
</feature>
<feature type="transmembrane region" description="Helical" evidence="1">
    <location>
        <begin position="96"/>
        <end position="116"/>
    </location>
</feature>
<name>A0A562JU24_9BACI</name>
<evidence type="ECO:0000256" key="1">
    <source>
        <dbReference type="SAM" id="Phobius"/>
    </source>
</evidence>
<evidence type="ECO:0000313" key="2">
    <source>
        <dbReference type="EMBL" id="TWH86680.1"/>
    </source>
</evidence>
<keyword evidence="1" id="KW-0472">Membrane</keyword>
<proteinExistence type="predicted"/>
<gene>
    <name evidence="2" type="ORF">IQ19_02703</name>
</gene>
<dbReference type="AlphaFoldDB" id="A0A562JU24"/>
<dbReference type="NCBIfam" id="NF041644">
    <property type="entry name" value="CBO0543_fam"/>
    <property type="match status" value="1"/>
</dbReference>
<dbReference type="EMBL" id="VLKI01000006">
    <property type="protein sequence ID" value="TWH86680.1"/>
    <property type="molecule type" value="Genomic_DNA"/>
</dbReference>
<keyword evidence="1" id="KW-1133">Transmembrane helix</keyword>
<comment type="caution">
    <text evidence="2">The sequence shown here is derived from an EMBL/GenBank/DDBJ whole genome shotgun (WGS) entry which is preliminary data.</text>
</comment>
<keyword evidence="1" id="KW-0812">Transmembrane</keyword>
<evidence type="ECO:0000313" key="3">
    <source>
        <dbReference type="Proteomes" id="UP000318667"/>
    </source>
</evidence>